<protein>
    <submittedName>
        <fullName evidence="2">Uncharacterized protein</fullName>
    </submittedName>
</protein>
<gene>
    <name evidence="2" type="ORF">EJ06DRAFT_93299</name>
</gene>
<feature type="region of interest" description="Disordered" evidence="1">
    <location>
        <begin position="111"/>
        <end position="176"/>
    </location>
</feature>
<evidence type="ECO:0000313" key="2">
    <source>
        <dbReference type="EMBL" id="KAF2398864.1"/>
    </source>
</evidence>
<name>A0A6G1HSG4_9PEZI</name>
<dbReference type="AlphaFoldDB" id="A0A6G1HSG4"/>
<dbReference type="EMBL" id="ML996699">
    <property type="protein sequence ID" value="KAF2398864.1"/>
    <property type="molecule type" value="Genomic_DNA"/>
</dbReference>
<proteinExistence type="predicted"/>
<feature type="region of interest" description="Disordered" evidence="1">
    <location>
        <begin position="73"/>
        <end position="95"/>
    </location>
</feature>
<evidence type="ECO:0000313" key="3">
    <source>
        <dbReference type="Proteomes" id="UP000799640"/>
    </source>
</evidence>
<keyword evidence="3" id="KW-1185">Reference proteome</keyword>
<dbReference type="Proteomes" id="UP000799640">
    <property type="component" value="Unassembled WGS sequence"/>
</dbReference>
<evidence type="ECO:0000256" key="1">
    <source>
        <dbReference type="SAM" id="MobiDB-lite"/>
    </source>
</evidence>
<sequence length="176" mass="19392">MLRHAAAEKAKTSSLSVMAVGAGAVFNSQLRSIPSPLNIIARRWMCTAVTMYCPLGVQSGSAAALIHGERWEEGGGHECHNPTSSLEPRTKRAPTVNSQNTIITIHRHARTVASSAGPRYREQSLCPQPIVRHPSSRHPRPPLKPTWNARQPPSANHPLHPRATRKYRSRARPQIC</sequence>
<organism evidence="2 3">
    <name type="scientific">Trichodelitschia bisporula</name>
    <dbReference type="NCBI Taxonomy" id="703511"/>
    <lineage>
        <taxon>Eukaryota</taxon>
        <taxon>Fungi</taxon>
        <taxon>Dikarya</taxon>
        <taxon>Ascomycota</taxon>
        <taxon>Pezizomycotina</taxon>
        <taxon>Dothideomycetes</taxon>
        <taxon>Dothideomycetes incertae sedis</taxon>
        <taxon>Phaeotrichales</taxon>
        <taxon>Phaeotrichaceae</taxon>
        <taxon>Trichodelitschia</taxon>
    </lineage>
</organism>
<reference evidence="2" key="1">
    <citation type="journal article" date="2020" name="Stud. Mycol.">
        <title>101 Dothideomycetes genomes: a test case for predicting lifestyles and emergence of pathogens.</title>
        <authorList>
            <person name="Haridas S."/>
            <person name="Albert R."/>
            <person name="Binder M."/>
            <person name="Bloem J."/>
            <person name="Labutti K."/>
            <person name="Salamov A."/>
            <person name="Andreopoulos B."/>
            <person name="Baker S."/>
            <person name="Barry K."/>
            <person name="Bills G."/>
            <person name="Bluhm B."/>
            <person name="Cannon C."/>
            <person name="Castanera R."/>
            <person name="Culley D."/>
            <person name="Daum C."/>
            <person name="Ezra D."/>
            <person name="Gonzalez J."/>
            <person name="Henrissat B."/>
            <person name="Kuo A."/>
            <person name="Liang C."/>
            <person name="Lipzen A."/>
            <person name="Lutzoni F."/>
            <person name="Magnuson J."/>
            <person name="Mondo S."/>
            <person name="Nolan M."/>
            <person name="Ohm R."/>
            <person name="Pangilinan J."/>
            <person name="Park H.-J."/>
            <person name="Ramirez L."/>
            <person name="Alfaro M."/>
            <person name="Sun H."/>
            <person name="Tritt A."/>
            <person name="Yoshinaga Y."/>
            <person name="Zwiers L.-H."/>
            <person name="Turgeon B."/>
            <person name="Goodwin S."/>
            <person name="Spatafora J."/>
            <person name="Crous P."/>
            <person name="Grigoriev I."/>
        </authorList>
    </citation>
    <scope>NUCLEOTIDE SEQUENCE</scope>
    <source>
        <strain evidence="2">CBS 262.69</strain>
    </source>
</reference>
<feature type="compositionally biased region" description="Basic residues" evidence="1">
    <location>
        <begin position="159"/>
        <end position="176"/>
    </location>
</feature>
<accession>A0A6G1HSG4</accession>